<protein>
    <recommendedName>
        <fullName evidence="3">F-box domain-containing protein</fullName>
    </recommendedName>
</protein>
<evidence type="ECO:0008006" key="3">
    <source>
        <dbReference type="Google" id="ProtNLM"/>
    </source>
</evidence>
<proteinExistence type="predicted"/>
<gene>
    <name evidence="1" type="ORF">SISNIDRAFT_469438</name>
</gene>
<dbReference type="Proteomes" id="UP000076722">
    <property type="component" value="Unassembled WGS sequence"/>
</dbReference>
<reference evidence="1 2" key="1">
    <citation type="journal article" date="2016" name="Mol. Biol. Evol.">
        <title>Comparative Genomics of Early-Diverging Mushroom-Forming Fungi Provides Insights into the Origins of Lignocellulose Decay Capabilities.</title>
        <authorList>
            <person name="Nagy L.G."/>
            <person name="Riley R."/>
            <person name="Tritt A."/>
            <person name="Adam C."/>
            <person name="Daum C."/>
            <person name="Floudas D."/>
            <person name="Sun H."/>
            <person name="Yadav J.S."/>
            <person name="Pangilinan J."/>
            <person name="Larsson K.H."/>
            <person name="Matsuura K."/>
            <person name="Barry K."/>
            <person name="Labutti K."/>
            <person name="Kuo R."/>
            <person name="Ohm R.A."/>
            <person name="Bhattacharya S.S."/>
            <person name="Shirouzu T."/>
            <person name="Yoshinaga Y."/>
            <person name="Martin F.M."/>
            <person name="Grigoriev I.V."/>
            <person name="Hibbett D.S."/>
        </authorList>
    </citation>
    <scope>NUCLEOTIDE SEQUENCE [LARGE SCALE GENOMIC DNA]</scope>
    <source>
        <strain evidence="1 2">HHB9708</strain>
    </source>
</reference>
<keyword evidence="2" id="KW-1185">Reference proteome</keyword>
<evidence type="ECO:0000313" key="1">
    <source>
        <dbReference type="EMBL" id="KZS89419.1"/>
    </source>
</evidence>
<dbReference type="EMBL" id="KV419428">
    <property type="protein sequence ID" value="KZS89419.1"/>
    <property type="molecule type" value="Genomic_DNA"/>
</dbReference>
<name>A0A164Q866_9AGAM</name>
<accession>A0A164Q866</accession>
<dbReference type="AlphaFoldDB" id="A0A164Q866"/>
<dbReference type="OrthoDB" id="3145912at2759"/>
<evidence type="ECO:0000313" key="2">
    <source>
        <dbReference type="Proteomes" id="UP000076722"/>
    </source>
</evidence>
<sequence>MDIISTSHSLRFSNLAYPRIPPFLPRDLQLIIVTLAVRGDRKRCLRFMKVSRDFAVWVRPLLYEFVHISKYLQLCWFVVARRERLTRFSMARNLFISTPYDSAFDAYVLNACGQVQSLALRGDSLRGVTHLTQRGVWATVEVACKPSSVFLFHTNCELFQQRHMASPAILRNCTHLAIEPTSVDIRCISYLLNITPTVTHLALLFTYPRLYAIHNAKEFCEENPQLSSIVLCHFIQRSRPTSGDLWAITSFGPHGFEQLDSRVALVEILKNRSACASHWRALACGSLDIWGMGKARREAIDGRA</sequence>
<organism evidence="1 2">
    <name type="scientific">Sistotremastrum niveocremeum HHB9708</name>
    <dbReference type="NCBI Taxonomy" id="1314777"/>
    <lineage>
        <taxon>Eukaryota</taxon>
        <taxon>Fungi</taxon>
        <taxon>Dikarya</taxon>
        <taxon>Basidiomycota</taxon>
        <taxon>Agaricomycotina</taxon>
        <taxon>Agaricomycetes</taxon>
        <taxon>Sistotremastrales</taxon>
        <taxon>Sistotremastraceae</taxon>
        <taxon>Sertulicium</taxon>
        <taxon>Sertulicium niveocremeum</taxon>
    </lineage>
</organism>